<keyword evidence="5" id="KW-0949">S-adenosyl-L-methionine</keyword>
<evidence type="ECO:0000256" key="5">
    <source>
        <dbReference type="ARBA" id="ARBA00022691"/>
    </source>
</evidence>
<evidence type="ECO:0000259" key="6">
    <source>
        <dbReference type="Pfam" id="PF00590"/>
    </source>
</evidence>
<dbReference type="InterPro" id="IPR035996">
    <property type="entry name" value="4pyrrol_Methylase_sf"/>
</dbReference>
<evidence type="ECO:0000256" key="3">
    <source>
        <dbReference type="ARBA" id="ARBA00022603"/>
    </source>
</evidence>
<dbReference type="Proteomes" id="UP001596435">
    <property type="component" value="Unassembled WGS sequence"/>
</dbReference>
<dbReference type="SUPFAM" id="SSF53335">
    <property type="entry name" value="S-adenosyl-L-methionine-dependent methyltransferases"/>
    <property type="match status" value="1"/>
</dbReference>
<organism evidence="7 8">
    <name type="scientific">Kitasatospora paranensis</name>
    <dbReference type="NCBI Taxonomy" id="258053"/>
    <lineage>
        <taxon>Bacteria</taxon>
        <taxon>Bacillati</taxon>
        <taxon>Actinomycetota</taxon>
        <taxon>Actinomycetes</taxon>
        <taxon>Kitasatosporales</taxon>
        <taxon>Streptomycetaceae</taxon>
        <taxon>Kitasatospora</taxon>
    </lineage>
</organism>
<comment type="caution">
    <text evidence="7">The sequence shown here is derived from an EMBL/GenBank/DDBJ whole genome shotgun (WGS) entry which is preliminary data.</text>
</comment>
<name>A0ABW2G032_9ACTN</name>
<evidence type="ECO:0000256" key="4">
    <source>
        <dbReference type="ARBA" id="ARBA00022679"/>
    </source>
</evidence>
<dbReference type="InterPro" id="IPR029063">
    <property type="entry name" value="SAM-dependent_MTases_sf"/>
</dbReference>
<evidence type="ECO:0000313" key="8">
    <source>
        <dbReference type="Proteomes" id="UP001596435"/>
    </source>
</evidence>
<dbReference type="InterPro" id="IPR014777">
    <property type="entry name" value="4pyrrole_Mease_sub1"/>
</dbReference>
<feature type="domain" description="Tetrapyrrole methylase" evidence="6">
    <location>
        <begin position="15"/>
        <end position="181"/>
    </location>
</feature>
<dbReference type="InterPro" id="IPR012818">
    <property type="entry name" value="CbiE"/>
</dbReference>
<reference evidence="8" key="1">
    <citation type="journal article" date="2019" name="Int. J. Syst. Evol. Microbiol.">
        <title>The Global Catalogue of Microorganisms (GCM) 10K type strain sequencing project: providing services to taxonomists for standard genome sequencing and annotation.</title>
        <authorList>
            <consortium name="The Broad Institute Genomics Platform"/>
            <consortium name="The Broad Institute Genome Sequencing Center for Infectious Disease"/>
            <person name="Wu L."/>
            <person name="Ma J."/>
        </authorList>
    </citation>
    <scope>NUCLEOTIDE SEQUENCE [LARGE SCALE GENOMIC DNA]</scope>
    <source>
        <strain evidence="8">CGMCC 1.12859</strain>
    </source>
</reference>
<evidence type="ECO:0000256" key="2">
    <source>
        <dbReference type="ARBA" id="ARBA00022573"/>
    </source>
</evidence>
<proteinExistence type="predicted"/>
<dbReference type="PANTHER" id="PTHR43182">
    <property type="entry name" value="COBALT-PRECORRIN-6B C(15)-METHYLTRANSFERASE (DECARBOXYLATING)"/>
    <property type="match status" value="1"/>
</dbReference>
<keyword evidence="8" id="KW-1185">Reference proteome</keyword>
<keyword evidence="2" id="KW-0169">Cobalamin biosynthesis</keyword>
<keyword evidence="4" id="KW-0808">Transferase</keyword>
<dbReference type="PANTHER" id="PTHR43182:SF1">
    <property type="entry name" value="COBALT-PRECORRIN-7 C(5)-METHYLTRANSFERASE"/>
    <property type="match status" value="1"/>
</dbReference>
<dbReference type="Pfam" id="PF00590">
    <property type="entry name" value="TP_methylase"/>
    <property type="match status" value="1"/>
</dbReference>
<evidence type="ECO:0000256" key="1">
    <source>
        <dbReference type="ARBA" id="ARBA00004953"/>
    </source>
</evidence>
<dbReference type="CDD" id="cd11644">
    <property type="entry name" value="Precorrin-6Y-MT"/>
    <property type="match status" value="1"/>
</dbReference>
<dbReference type="Gene3D" id="3.40.50.150">
    <property type="entry name" value="Vaccinia Virus protein VP39"/>
    <property type="match status" value="1"/>
</dbReference>
<sequence>MADRITVIGWDGTPLTEAAATALAGATLVAGAPYQLNALPVPATAERIALGSVQAAARRIAEHRGTAVVVAEGDPGFFGVVRTLRSPEYGLELEVLPAVSSVAAAFARAGMPWEDAQVVSAHGGRLRRAANVCRAHPKVAVLTTAEAGPSELALMLRGVHRTFVVCEALGTPDEDVTVLTSDRVPDHDWRDPSVVLVIGGSNHHAVDEPAGWLAGRPIGFPAAERGWALPGEVYAAAEPGREADEPDHALPPHVRALVLARLGPLPGDLVWTVGAGSGALAVETARFGAAVVAVDADLAACARIGVNARRHGVEVDVVHGAGEDVLGELPEPDAVAVEHGGAQVVRAVLTRRPERLVAVAHTFAEAEEIRSALAGAGYRTDGLLLQAAPLRPGDGAPAGLAPGPGSHTMVLWAEQAF</sequence>
<dbReference type="InterPro" id="IPR014776">
    <property type="entry name" value="4pyrrole_Mease_sub2"/>
</dbReference>
<keyword evidence="3" id="KW-0489">Methyltransferase</keyword>
<dbReference type="RefSeq" id="WP_345708390.1">
    <property type="nucleotide sequence ID" value="NZ_BAABKV010000001.1"/>
</dbReference>
<accession>A0ABW2G032</accession>
<comment type="pathway">
    <text evidence="1">Cofactor biosynthesis; adenosylcobalamin biosynthesis.</text>
</comment>
<gene>
    <name evidence="7" type="primary">cbiE</name>
    <name evidence="7" type="ORF">ACFQMG_20925</name>
</gene>
<dbReference type="EMBL" id="JBHTAJ010000039">
    <property type="protein sequence ID" value="MFC7182017.1"/>
    <property type="molecule type" value="Genomic_DNA"/>
</dbReference>
<evidence type="ECO:0000313" key="7">
    <source>
        <dbReference type="EMBL" id="MFC7182017.1"/>
    </source>
</evidence>
<protein>
    <submittedName>
        <fullName evidence="7">Precorrin-6y C5,15-methyltransferase (Decarboxylating) subunit CbiE</fullName>
    </submittedName>
</protein>
<dbReference type="SUPFAM" id="SSF53790">
    <property type="entry name" value="Tetrapyrrole methylase"/>
    <property type="match status" value="1"/>
</dbReference>
<dbReference type="Gene3D" id="3.40.1010.10">
    <property type="entry name" value="Cobalt-precorrin-4 Transmethylase, Domain 1"/>
    <property type="match status" value="1"/>
</dbReference>
<dbReference type="Gene3D" id="3.30.950.10">
    <property type="entry name" value="Methyltransferase, Cobalt-precorrin-4 Transmethylase, Domain 2"/>
    <property type="match status" value="1"/>
</dbReference>
<dbReference type="InterPro" id="IPR000878">
    <property type="entry name" value="4pyrrol_Mease"/>
</dbReference>
<dbReference type="InterPro" id="IPR050714">
    <property type="entry name" value="Cobalamin_biosynth_MTase"/>
</dbReference>
<dbReference type="NCBIfam" id="TIGR02467">
    <property type="entry name" value="CbiE"/>
    <property type="match status" value="1"/>
</dbReference>